<evidence type="ECO:0000256" key="4">
    <source>
        <dbReference type="ARBA" id="ARBA00023157"/>
    </source>
</evidence>
<evidence type="ECO:0000313" key="9">
    <source>
        <dbReference type="Proteomes" id="UP000838756"/>
    </source>
</evidence>
<comment type="similarity">
    <text evidence="1 6">Belongs to the type-B carboxylesterase/lipase family.</text>
</comment>
<dbReference type="OrthoDB" id="3200163at2759"/>
<accession>A0A8S4R5T5</accession>
<name>A0A8S4R5T5_9NEOP</name>
<dbReference type="AlphaFoldDB" id="A0A8S4R5T5"/>
<organism evidence="8 9">
    <name type="scientific">Pararge aegeria aegeria</name>
    <dbReference type="NCBI Taxonomy" id="348720"/>
    <lineage>
        <taxon>Eukaryota</taxon>
        <taxon>Metazoa</taxon>
        <taxon>Ecdysozoa</taxon>
        <taxon>Arthropoda</taxon>
        <taxon>Hexapoda</taxon>
        <taxon>Insecta</taxon>
        <taxon>Pterygota</taxon>
        <taxon>Neoptera</taxon>
        <taxon>Endopterygota</taxon>
        <taxon>Lepidoptera</taxon>
        <taxon>Glossata</taxon>
        <taxon>Ditrysia</taxon>
        <taxon>Papilionoidea</taxon>
        <taxon>Nymphalidae</taxon>
        <taxon>Satyrinae</taxon>
        <taxon>Satyrini</taxon>
        <taxon>Parargina</taxon>
        <taxon>Pararge</taxon>
    </lineage>
</organism>
<dbReference type="Pfam" id="PF00135">
    <property type="entry name" value="COesterase"/>
    <property type="match status" value="1"/>
</dbReference>
<evidence type="ECO:0000256" key="3">
    <source>
        <dbReference type="ARBA" id="ARBA00022801"/>
    </source>
</evidence>
<gene>
    <name evidence="8" type="primary">jg27434</name>
    <name evidence="8" type="ORF">PAEG_LOCUS9030</name>
</gene>
<dbReference type="GO" id="GO:0052689">
    <property type="term" value="F:carboxylic ester hydrolase activity"/>
    <property type="evidence" value="ECO:0007669"/>
    <property type="project" value="UniProtKB-KW"/>
</dbReference>
<evidence type="ECO:0000256" key="1">
    <source>
        <dbReference type="ARBA" id="ARBA00005964"/>
    </source>
</evidence>
<dbReference type="InterPro" id="IPR019826">
    <property type="entry name" value="Carboxylesterase_B_AS"/>
</dbReference>
<dbReference type="PROSITE" id="PS00122">
    <property type="entry name" value="CARBOXYLESTERASE_B_1"/>
    <property type="match status" value="1"/>
</dbReference>
<dbReference type="InterPro" id="IPR002018">
    <property type="entry name" value="CarbesteraseB"/>
</dbReference>
<dbReference type="Gene3D" id="3.40.50.1820">
    <property type="entry name" value="alpha/beta hydrolase"/>
    <property type="match status" value="1"/>
</dbReference>
<keyword evidence="6" id="KW-0732">Signal</keyword>
<sequence>MWLSVVACFLFGVVTLAVSEKADSRIVHIDSGPVRGYKDPNEDIFVYYGIPYAKAPSGSDKFKAPLPSPKWIYPLEALDKGIICPQADFFNLNHSKTMQEDCLIANVYVPNTEKSNLPVVIYIHGGGFMMGFGDIVTPKKIVGSKDIIVVTFNYRLGAHGFLCLGTNDVPGNAGMKDQVALLRWTKKNIAYFGGNSDDITVAGYSAGSVSADLLILSKTTNGLFKKVIPESGANLSPFSVQVDPIQNAIEYGKVLKFENGDIHALEDFYKNAPYELLQSGSDIIRTDILMVPCVEREHGEERFLEDSPFNILNGGNFTTFPMLYGFANMEGLLRIPVFDQWKEKMNTYFPDFLPVDLQFKNDKEKGAVAEKIKRFYFKDNPINEQNILGFIDFVSDTYFTCPTLRSVNFQLKAGNNNIYVYEYSFVEDSTPLVPHTEVRGAGHCFQTVAVLDGIQFNVSDETNMSEDLREMKELMRDLWTSFAKNGRPESPGVLSWPPVREDMSPYMVLKKNPQLGKSLLKERCTFWEGIYQNHYYNPIPPYIPSLTINNEL</sequence>
<evidence type="ECO:0000256" key="6">
    <source>
        <dbReference type="RuleBase" id="RU361235"/>
    </source>
</evidence>
<feature type="domain" description="Carboxylesterase type B" evidence="7">
    <location>
        <begin position="24"/>
        <end position="527"/>
    </location>
</feature>
<dbReference type="EMBL" id="CAKXAJ010024731">
    <property type="protein sequence ID" value="CAH2229602.1"/>
    <property type="molecule type" value="Genomic_DNA"/>
</dbReference>
<keyword evidence="5" id="KW-0325">Glycoprotein</keyword>
<reference evidence="8" key="1">
    <citation type="submission" date="2022-03" db="EMBL/GenBank/DDBJ databases">
        <authorList>
            <person name="Lindestad O."/>
        </authorList>
    </citation>
    <scope>NUCLEOTIDE SEQUENCE</scope>
</reference>
<dbReference type="Proteomes" id="UP000838756">
    <property type="component" value="Unassembled WGS sequence"/>
</dbReference>
<feature type="chain" id="PRO_5035970183" description="Carboxylic ester hydrolase" evidence="6">
    <location>
        <begin position="18"/>
        <end position="552"/>
    </location>
</feature>
<evidence type="ECO:0000256" key="2">
    <source>
        <dbReference type="ARBA" id="ARBA00022487"/>
    </source>
</evidence>
<dbReference type="EC" id="3.1.1.-" evidence="6"/>
<proteinExistence type="inferred from homology"/>
<comment type="caution">
    <text evidence="8">The sequence shown here is derived from an EMBL/GenBank/DDBJ whole genome shotgun (WGS) entry which is preliminary data.</text>
</comment>
<evidence type="ECO:0000256" key="5">
    <source>
        <dbReference type="ARBA" id="ARBA00023180"/>
    </source>
</evidence>
<evidence type="ECO:0000313" key="8">
    <source>
        <dbReference type="EMBL" id="CAH2229602.1"/>
    </source>
</evidence>
<dbReference type="InterPro" id="IPR050309">
    <property type="entry name" value="Type-B_Carboxylest/Lipase"/>
</dbReference>
<dbReference type="SUPFAM" id="SSF53474">
    <property type="entry name" value="alpha/beta-Hydrolases"/>
    <property type="match status" value="1"/>
</dbReference>
<dbReference type="PANTHER" id="PTHR11559">
    <property type="entry name" value="CARBOXYLESTERASE"/>
    <property type="match status" value="1"/>
</dbReference>
<feature type="signal peptide" evidence="6">
    <location>
        <begin position="1"/>
        <end position="17"/>
    </location>
</feature>
<keyword evidence="9" id="KW-1185">Reference proteome</keyword>
<dbReference type="InterPro" id="IPR029058">
    <property type="entry name" value="AB_hydrolase_fold"/>
</dbReference>
<keyword evidence="4" id="KW-1015">Disulfide bond</keyword>
<evidence type="ECO:0000259" key="7">
    <source>
        <dbReference type="Pfam" id="PF00135"/>
    </source>
</evidence>
<protein>
    <recommendedName>
        <fullName evidence="6">Carboxylic ester hydrolase</fullName>
        <ecNumber evidence="6">3.1.1.-</ecNumber>
    </recommendedName>
</protein>
<keyword evidence="3 6" id="KW-0378">Hydrolase</keyword>
<keyword evidence="2" id="KW-0719">Serine esterase</keyword>